<dbReference type="InterPro" id="IPR002686">
    <property type="entry name" value="Transposase_17"/>
</dbReference>
<comment type="caution">
    <text evidence="2">The sequence shown here is derived from an EMBL/GenBank/DDBJ whole genome shotgun (WGS) entry which is preliminary data.</text>
</comment>
<dbReference type="PANTHER" id="PTHR34322">
    <property type="entry name" value="TRANSPOSASE, Y1_TNP DOMAIN-CONTAINING"/>
    <property type="match status" value="1"/>
</dbReference>
<evidence type="ECO:0000313" key="3">
    <source>
        <dbReference type="Proteomes" id="UP000030403"/>
    </source>
</evidence>
<dbReference type="RefSeq" id="WP_027445323.1">
    <property type="nucleotide sequence ID" value="NZ_AULJ01000008.1"/>
</dbReference>
<dbReference type="SUPFAM" id="SSF143422">
    <property type="entry name" value="Transposase IS200-like"/>
    <property type="match status" value="1"/>
</dbReference>
<dbReference type="eggNOG" id="COG1943">
    <property type="taxonomic scope" value="Bacteria"/>
</dbReference>
<evidence type="ECO:0000259" key="1">
    <source>
        <dbReference type="SMART" id="SM01321"/>
    </source>
</evidence>
<proteinExistence type="predicted"/>
<dbReference type="PANTHER" id="PTHR34322:SF2">
    <property type="entry name" value="TRANSPOSASE IS200-LIKE DOMAIN-CONTAINING PROTEIN"/>
    <property type="match status" value="1"/>
</dbReference>
<dbReference type="GO" id="GO:0003677">
    <property type="term" value="F:DNA binding"/>
    <property type="evidence" value="ECO:0007669"/>
    <property type="project" value="InterPro"/>
</dbReference>
<dbReference type="Pfam" id="PF01797">
    <property type="entry name" value="Y1_Tnp"/>
    <property type="match status" value="1"/>
</dbReference>
<dbReference type="InterPro" id="IPR036515">
    <property type="entry name" value="Transposase_17_sf"/>
</dbReference>
<feature type="domain" description="Transposase IS200-like" evidence="1">
    <location>
        <begin position="9"/>
        <end position="123"/>
    </location>
</feature>
<accession>A0A0A5G654</accession>
<dbReference type="NCBIfam" id="NF047646">
    <property type="entry name" value="REP_Tyr_transpos"/>
    <property type="match status" value="1"/>
</dbReference>
<reference evidence="2 3" key="1">
    <citation type="submission" date="2013-08" db="EMBL/GenBank/DDBJ databases">
        <authorList>
            <person name="Huang J."/>
            <person name="Wang G."/>
        </authorList>
    </citation>
    <scope>NUCLEOTIDE SEQUENCE [LARGE SCALE GENOMIC DNA]</scope>
    <source>
        <strain evidence="2 3">BH030004</strain>
    </source>
</reference>
<dbReference type="GO" id="GO:0004803">
    <property type="term" value="F:transposase activity"/>
    <property type="evidence" value="ECO:0007669"/>
    <property type="project" value="InterPro"/>
</dbReference>
<dbReference type="SMART" id="SM01321">
    <property type="entry name" value="Y1_Tnp"/>
    <property type="match status" value="1"/>
</dbReference>
<dbReference type="EMBL" id="AVPF01000029">
    <property type="protein sequence ID" value="KGX86658.1"/>
    <property type="molecule type" value="Genomic_DNA"/>
</dbReference>
<protein>
    <submittedName>
        <fullName evidence="2">Transposase</fullName>
    </submittedName>
</protein>
<dbReference type="OrthoDB" id="9788881at2"/>
<organism evidence="2 3">
    <name type="scientific">Pontibacillus marinus BH030004 = DSM 16465</name>
    <dbReference type="NCBI Taxonomy" id="1385511"/>
    <lineage>
        <taxon>Bacteria</taxon>
        <taxon>Bacillati</taxon>
        <taxon>Bacillota</taxon>
        <taxon>Bacilli</taxon>
        <taxon>Bacillales</taxon>
        <taxon>Bacillaceae</taxon>
        <taxon>Pontibacillus</taxon>
    </lineage>
</organism>
<dbReference type="Proteomes" id="UP000030403">
    <property type="component" value="Unassembled WGS sequence"/>
</dbReference>
<gene>
    <name evidence="2" type="ORF">N783_11840</name>
</gene>
<evidence type="ECO:0000313" key="2">
    <source>
        <dbReference type="EMBL" id="KGX86658.1"/>
    </source>
</evidence>
<dbReference type="GO" id="GO:0006313">
    <property type="term" value="P:DNA transposition"/>
    <property type="evidence" value="ECO:0007669"/>
    <property type="project" value="InterPro"/>
</dbReference>
<dbReference type="AlphaFoldDB" id="A0A0A5G654"/>
<keyword evidence="3" id="KW-1185">Reference proteome</keyword>
<sequence>MPRRARKKSRSGIYHVIVRGANRQEIFHKEEDRLRFLETLKRYKIENDIEVLAWCLMDNHVHLLLKEKDKTISDLMKRLGISYASYYNWIYGTNGHLFQDRFKSENVETNGYLATVVRYIHMNPVKAGLVRGPEEYVWSSCSNYYGKRSYPVDLLTSSLVFALFSPEKEKAQMLIKEFHERQCDDKCLSAWGEKRVRLRDEEARGEIMEVLGDLEIPQVKSLPGRERDEVLKRVKKIEGLSQRQAARILGVSVYLVNRA</sequence>
<name>A0A0A5G654_9BACI</name>
<dbReference type="Gene3D" id="3.30.70.1290">
    <property type="entry name" value="Transposase IS200-like"/>
    <property type="match status" value="1"/>
</dbReference>